<accession>A0A086JT58</accession>
<comment type="caution">
    <text evidence="2">The sequence shown here is derived from an EMBL/GenBank/DDBJ whole genome shotgun (WGS) entry which is preliminary data.</text>
</comment>
<sequence>MENGGTQKLTSFSRESDVLTCHDLLRRTPASRQHRGIPSLVHAPTRQKTEAARKIPFSSKSRESANVGHSVPPGSLFSVIPSSSPSLGSCSSKALPSVRHLFPFKLPPFPRVRERSIASAPERLKGRTRVHCVHDASLETRWIGRREALAGRHTHYFSWKRTRETVPHFRFDG</sequence>
<gene>
    <name evidence="2" type="ORF">TGP89_294760</name>
</gene>
<dbReference type="AlphaFoldDB" id="A0A086JT58"/>
<dbReference type="EMBL" id="AEYI02001604">
    <property type="protein sequence ID" value="KFG35326.1"/>
    <property type="molecule type" value="Genomic_DNA"/>
</dbReference>
<evidence type="ECO:0000256" key="1">
    <source>
        <dbReference type="SAM" id="MobiDB-lite"/>
    </source>
</evidence>
<protein>
    <submittedName>
        <fullName evidence="2">Uncharacterized protein</fullName>
    </submittedName>
</protein>
<dbReference type="VEuPathDB" id="ToxoDB:TGP89_294760"/>
<dbReference type="Proteomes" id="UP000028828">
    <property type="component" value="Unassembled WGS sequence"/>
</dbReference>
<name>A0A086JT58_TOXGO</name>
<evidence type="ECO:0000313" key="2">
    <source>
        <dbReference type="EMBL" id="KFG35326.1"/>
    </source>
</evidence>
<organism evidence="2 3">
    <name type="scientific">Toxoplasma gondii p89</name>
    <dbReference type="NCBI Taxonomy" id="943119"/>
    <lineage>
        <taxon>Eukaryota</taxon>
        <taxon>Sar</taxon>
        <taxon>Alveolata</taxon>
        <taxon>Apicomplexa</taxon>
        <taxon>Conoidasida</taxon>
        <taxon>Coccidia</taxon>
        <taxon>Eucoccidiorida</taxon>
        <taxon>Eimeriorina</taxon>
        <taxon>Sarcocystidae</taxon>
        <taxon>Toxoplasma</taxon>
    </lineage>
</organism>
<evidence type="ECO:0000313" key="3">
    <source>
        <dbReference type="Proteomes" id="UP000028828"/>
    </source>
</evidence>
<proteinExistence type="predicted"/>
<reference evidence="2 3" key="1">
    <citation type="submission" date="2014-03" db="EMBL/GenBank/DDBJ databases">
        <authorList>
            <person name="Sibley D."/>
            <person name="Venepally P."/>
            <person name="Karamycheva S."/>
            <person name="Hadjithomas M."/>
            <person name="Khan A."/>
            <person name="Brunk B."/>
            <person name="Roos D."/>
            <person name="Caler E."/>
            <person name="Lorenzi H."/>
        </authorList>
    </citation>
    <scope>NUCLEOTIDE SEQUENCE [LARGE SCALE GENOMIC DNA]</scope>
    <source>
        <strain evidence="3">p89</strain>
    </source>
</reference>
<feature type="region of interest" description="Disordered" evidence="1">
    <location>
        <begin position="27"/>
        <end position="69"/>
    </location>
</feature>